<dbReference type="OrthoDB" id="9814490at2"/>
<dbReference type="CDD" id="cd04647">
    <property type="entry name" value="LbH_MAT_like"/>
    <property type="match status" value="1"/>
</dbReference>
<sequence>MKIKGREIEASRFLCIIIYYAILKHLPASTTPVVGKLAKKLRYSCCRRIFKECGKNVNIEHGAVFGSGLDICIGDNSGIGIDCVVSGQITIGRDVMMGPQCYILDANHDFSRTDIPMIQQGHSKKMPTVIEDDVWIGRQVIFTPGRTVKKGSIVGAGCVLSKDFPEYSIIGGNPSKLIRNRISIEK</sequence>
<dbReference type="GO" id="GO:0016746">
    <property type="term" value="F:acyltransferase activity"/>
    <property type="evidence" value="ECO:0007669"/>
    <property type="project" value="UniProtKB-KW"/>
</dbReference>
<keyword evidence="2" id="KW-1185">Reference proteome</keyword>
<dbReference type="InterPro" id="IPR001451">
    <property type="entry name" value="Hexapep"/>
</dbReference>
<dbReference type="InterPro" id="IPR051159">
    <property type="entry name" value="Hexapeptide_acetyltransf"/>
</dbReference>
<evidence type="ECO:0000313" key="1">
    <source>
        <dbReference type="EMBL" id="TWR28005.1"/>
    </source>
</evidence>
<dbReference type="InterPro" id="IPR011004">
    <property type="entry name" value="Trimer_LpxA-like_sf"/>
</dbReference>
<dbReference type="Pfam" id="PF00132">
    <property type="entry name" value="Hexapep"/>
    <property type="match status" value="1"/>
</dbReference>
<evidence type="ECO:0000313" key="2">
    <source>
        <dbReference type="Proteomes" id="UP000318010"/>
    </source>
</evidence>
<proteinExistence type="predicted"/>
<dbReference type="SUPFAM" id="SSF51161">
    <property type="entry name" value="Trimeric LpxA-like enzymes"/>
    <property type="match status" value="1"/>
</dbReference>
<accession>A0A563U9H8</accession>
<keyword evidence="1" id="KW-0808">Transferase</keyword>
<gene>
    <name evidence="1" type="ORF">FPZ42_01955</name>
</gene>
<dbReference type="Proteomes" id="UP000318010">
    <property type="component" value="Unassembled WGS sequence"/>
</dbReference>
<keyword evidence="1" id="KW-0012">Acyltransferase</keyword>
<dbReference type="Gene3D" id="2.160.10.10">
    <property type="entry name" value="Hexapeptide repeat proteins"/>
    <property type="match status" value="1"/>
</dbReference>
<reference evidence="1 2" key="1">
    <citation type="submission" date="2019-07" db="EMBL/GenBank/DDBJ databases">
        <authorList>
            <person name="Kim J."/>
        </authorList>
    </citation>
    <scope>NUCLEOTIDE SEQUENCE [LARGE SCALE GENOMIC DNA]</scope>
    <source>
        <strain evidence="1 2">MJ1a</strain>
    </source>
</reference>
<comment type="caution">
    <text evidence="1">The sequence shown here is derived from an EMBL/GenBank/DDBJ whole genome shotgun (WGS) entry which is preliminary data.</text>
</comment>
<name>A0A563U9H8_9SPHI</name>
<dbReference type="PANTHER" id="PTHR23416">
    <property type="entry name" value="SIALIC ACID SYNTHASE-RELATED"/>
    <property type="match status" value="1"/>
</dbReference>
<dbReference type="EMBL" id="VOEI01000001">
    <property type="protein sequence ID" value="TWR28005.1"/>
    <property type="molecule type" value="Genomic_DNA"/>
</dbReference>
<protein>
    <submittedName>
        <fullName evidence="1">Acyltransferase</fullName>
    </submittedName>
</protein>
<organism evidence="1 2">
    <name type="scientific">Mucilaginibacter achroorhodeus</name>
    <dbReference type="NCBI Taxonomy" id="2599294"/>
    <lineage>
        <taxon>Bacteria</taxon>
        <taxon>Pseudomonadati</taxon>
        <taxon>Bacteroidota</taxon>
        <taxon>Sphingobacteriia</taxon>
        <taxon>Sphingobacteriales</taxon>
        <taxon>Sphingobacteriaceae</taxon>
        <taxon>Mucilaginibacter</taxon>
    </lineage>
</organism>
<dbReference type="PANTHER" id="PTHR23416:SF78">
    <property type="entry name" value="LIPOPOLYSACCHARIDE BIOSYNTHESIS O-ACETYL TRANSFERASE WBBJ-RELATED"/>
    <property type="match status" value="1"/>
</dbReference>
<dbReference type="AlphaFoldDB" id="A0A563U9H8"/>